<dbReference type="OrthoDB" id="9800627at2"/>
<evidence type="ECO:0000256" key="7">
    <source>
        <dbReference type="ARBA" id="ARBA00022723"/>
    </source>
</evidence>
<keyword evidence="5 15" id="KW-0645">Protease</keyword>
<feature type="transmembrane region" description="Helical" evidence="13">
    <location>
        <begin position="108"/>
        <end position="129"/>
    </location>
</feature>
<dbReference type="PANTHER" id="PTHR35864:SF1">
    <property type="entry name" value="ZINC METALLOPROTEASE YWHC-RELATED"/>
    <property type="match status" value="1"/>
</dbReference>
<keyword evidence="6 13" id="KW-0812">Transmembrane</keyword>
<dbReference type="GO" id="GO:0005886">
    <property type="term" value="C:plasma membrane"/>
    <property type="evidence" value="ECO:0007669"/>
    <property type="project" value="UniProtKB-SubCell"/>
</dbReference>
<comment type="subcellular location">
    <subcellularLocation>
        <location evidence="2">Cell membrane</location>
        <topology evidence="2">Multi-pass membrane protein</topology>
    </subcellularLocation>
</comment>
<evidence type="ECO:0000313" key="15">
    <source>
        <dbReference type="EMBL" id="SDB60718.1"/>
    </source>
</evidence>
<evidence type="ECO:0000256" key="9">
    <source>
        <dbReference type="ARBA" id="ARBA00022833"/>
    </source>
</evidence>
<evidence type="ECO:0000256" key="12">
    <source>
        <dbReference type="ARBA" id="ARBA00023136"/>
    </source>
</evidence>
<evidence type="ECO:0000259" key="14">
    <source>
        <dbReference type="Pfam" id="PF02163"/>
    </source>
</evidence>
<keyword evidence="16" id="KW-1185">Reference proteome</keyword>
<evidence type="ECO:0000256" key="1">
    <source>
        <dbReference type="ARBA" id="ARBA00001947"/>
    </source>
</evidence>
<gene>
    <name evidence="15" type="ORF">SAMN05660653_03132</name>
</gene>
<dbReference type="RefSeq" id="WP_092123788.1">
    <property type="nucleotide sequence ID" value="NZ_FMXO01000022.1"/>
</dbReference>
<evidence type="ECO:0000256" key="5">
    <source>
        <dbReference type="ARBA" id="ARBA00022670"/>
    </source>
</evidence>
<evidence type="ECO:0000256" key="3">
    <source>
        <dbReference type="ARBA" id="ARBA00007931"/>
    </source>
</evidence>
<dbReference type="Proteomes" id="UP000198771">
    <property type="component" value="Unassembled WGS sequence"/>
</dbReference>
<feature type="transmembrane region" description="Helical" evidence="13">
    <location>
        <begin position="141"/>
        <end position="161"/>
    </location>
</feature>
<keyword evidence="8" id="KW-0378">Hydrolase</keyword>
<evidence type="ECO:0000256" key="6">
    <source>
        <dbReference type="ARBA" id="ARBA00022692"/>
    </source>
</evidence>
<name>A0A1G6ETI9_9BACT</name>
<keyword evidence="10 13" id="KW-1133">Transmembrane helix</keyword>
<keyword evidence="7" id="KW-0479">Metal-binding</keyword>
<keyword evidence="9" id="KW-0862">Zinc</keyword>
<evidence type="ECO:0000256" key="8">
    <source>
        <dbReference type="ARBA" id="ARBA00022801"/>
    </source>
</evidence>
<dbReference type="GO" id="GO:0046872">
    <property type="term" value="F:metal ion binding"/>
    <property type="evidence" value="ECO:0007669"/>
    <property type="project" value="UniProtKB-KW"/>
</dbReference>
<organism evidence="15 16">
    <name type="scientific">Desulfonatronum thiosulfatophilum</name>
    <dbReference type="NCBI Taxonomy" id="617002"/>
    <lineage>
        <taxon>Bacteria</taxon>
        <taxon>Pseudomonadati</taxon>
        <taxon>Thermodesulfobacteriota</taxon>
        <taxon>Desulfovibrionia</taxon>
        <taxon>Desulfovibrionales</taxon>
        <taxon>Desulfonatronaceae</taxon>
        <taxon>Desulfonatronum</taxon>
    </lineage>
</organism>
<feature type="domain" description="Peptidase M50" evidence="14">
    <location>
        <begin position="145"/>
        <end position="196"/>
    </location>
</feature>
<dbReference type="InterPro" id="IPR044537">
    <property type="entry name" value="Rip2-like"/>
</dbReference>
<comment type="cofactor">
    <cofactor evidence="1">
        <name>Zn(2+)</name>
        <dbReference type="ChEBI" id="CHEBI:29105"/>
    </cofactor>
</comment>
<sequence length="218" mass="23643">MFDITTFIRELALIAVPVLIAITCHEAAHGFAAWRLGDPTARLAGRLTFNPVKHVDPIGTIAFPLLLVLIKSPFIFGWAKPVPVNPRYFQDPVRGMMLVSLAGPGTNFALAVAFAAMFHALIWIAVLLGGAGMSVIEPLALMARYGVIINLILGIFNLFPIPPLDGSKILAGFLPVEGARFIYNFERYGFIVLILLLMTGVLQSVLLPLVSFFSGVLL</sequence>
<dbReference type="GO" id="GO:0006508">
    <property type="term" value="P:proteolysis"/>
    <property type="evidence" value="ECO:0007669"/>
    <property type="project" value="UniProtKB-KW"/>
</dbReference>
<accession>A0A1G6ETI9</accession>
<evidence type="ECO:0000256" key="13">
    <source>
        <dbReference type="SAM" id="Phobius"/>
    </source>
</evidence>
<dbReference type="PANTHER" id="PTHR35864">
    <property type="entry name" value="ZINC METALLOPROTEASE MJ0611-RELATED"/>
    <property type="match status" value="1"/>
</dbReference>
<dbReference type="STRING" id="617002.SAMN05660653_03132"/>
<dbReference type="EMBL" id="FMXO01000022">
    <property type="protein sequence ID" value="SDB60718.1"/>
    <property type="molecule type" value="Genomic_DNA"/>
</dbReference>
<protein>
    <submittedName>
        <fullName evidence="15">Zn-dependent protease (Includes SpoIVFB)</fullName>
    </submittedName>
</protein>
<keyword evidence="4" id="KW-1003">Cell membrane</keyword>
<dbReference type="InterPro" id="IPR008915">
    <property type="entry name" value="Peptidase_M50"/>
</dbReference>
<dbReference type="AlphaFoldDB" id="A0A1G6ETI9"/>
<comment type="similarity">
    <text evidence="3">Belongs to the peptidase M50B family.</text>
</comment>
<keyword evidence="11" id="KW-0482">Metalloprotease</keyword>
<keyword evidence="12 13" id="KW-0472">Membrane</keyword>
<feature type="transmembrane region" description="Helical" evidence="13">
    <location>
        <begin position="12"/>
        <end position="37"/>
    </location>
</feature>
<feature type="transmembrane region" description="Helical" evidence="13">
    <location>
        <begin position="58"/>
        <end position="79"/>
    </location>
</feature>
<dbReference type="InterPro" id="IPR052348">
    <property type="entry name" value="Metallopeptidase_M50B"/>
</dbReference>
<reference evidence="15 16" key="1">
    <citation type="submission" date="2016-10" db="EMBL/GenBank/DDBJ databases">
        <authorList>
            <person name="de Groot N.N."/>
        </authorList>
    </citation>
    <scope>NUCLEOTIDE SEQUENCE [LARGE SCALE GENOMIC DNA]</scope>
    <source>
        <strain evidence="15 16">ASO4-2</strain>
    </source>
</reference>
<feature type="transmembrane region" description="Helical" evidence="13">
    <location>
        <begin position="190"/>
        <end position="217"/>
    </location>
</feature>
<dbReference type="Pfam" id="PF02163">
    <property type="entry name" value="Peptidase_M50"/>
    <property type="match status" value="1"/>
</dbReference>
<evidence type="ECO:0000256" key="4">
    <source>
        <dbReference type="ARBA" id="ARBA00022475"/>
    </source>
</evidence>
<evidence type="ECO:0000256" key="11">
    <source>
        <dbReference type="ARBA" id="ARBA00023049"/>
    </source>
</evidence>
<proteinExistence type="inferred from homology"/>
<evidence type="ECO:0000313" key="16">
    <source>
        <dbReference type="Proteomes" id="UP000198771"/>
    </source>
</evidence>
<evidence type="ECO:0000256" key="10">
    <source>
        <dbReference type="ARBA" id="ARBA00022989"/>
    </source>
</evidence>
<evidence type="ECO:0000256" key="2">
    <source>
        <dbReference type="ARBA" id="ARBA00004651"/>
    </source>
</evidence>
<dbReference type="CDD" id="cd06158">
    <property type="entry name" value="S2P-M50_like_1"/>
    <property type="match status" value="1"/>
</dbReference>
<dbReference type="GO" id="GO:0008237">
    <property type="term" value="F:metallopeptidase activity"/>
    <property type="evidence" value="ECO:0007669"/>
    <property type="project" value="UniProtKB-KW"/>
</dbReference>